<dbReference type="Proteomes" id="UP000245674">
    <property type="component" value="Unassembled WGS sequence"/>
</dbReference>
<accession>A0ABX5LDL4</accession>
<dbReference type="RefSeq" id="WP_127843895.1">
    <property type="nucleotide sequence ID" value="NZ_QGDV01000016.1"/>
</dbReference>
<dbReference type="InterPro" id="IPR003812">
    <property type="entry name" value="Fido"/>
</dbReference>
<evidence type="ECO:0000313" key="3">
    <source>
        <dbReference type="Proteomes" id="UP000245674"/>
    </source>
</evidence>
<keyword evidence="3" id="KW-1185">Reference proteome</keyword>
<dbReference type="InterPro" id="IPR036597">
    <property type="entry name" value="Fido-like_dom_sf"/>
</dbReference>
<gene>
    <name evidence="2" type="ORF">B0H03_11621</name>
</gene>
<dbReference type="SUPFAM" id="SSF140931">
    <property type="entry name" value="Fic-like"/>
    <property type="match status" value="1"/>
</dbReference>
<evidence type="ECO:0000313" key="2">
    <source>
        <dbReference type="EMBL" id="PWJ61549.1"/>
    </source>
</evidence>
<dbReference type="Gene3D" id="1.10.3290.10">
    <property type="entry name" value="Fido-like domain"/>
    <property type="match status" value="1"/>
</dbReference>
<comment type="caution">
    <text evidence="2">The sequence shown here is derived from an EMBL/GenBank/DDBJ whole genome shotgun (WGS) entry which is preliminary data.</text>
</comment>
<organism evidence="2 3">
    <name type="scientific">Rathayibacter iranicus NCPPB 2253 = VKM Ac-1602</name>
    <dbReference type="NCBI Taxonomy" id="1328868"/>
    <lineage>
        <taxon>Bacteria</taxon>
        <taxon>Bacillati</taxon>
        <taxon>Actinomycetota</taxon>
        <taxon>Actinomycetes</taxon>
        <taxon>Micrococcales</taxon>
        <taxon>Microbacteriaceae</taxon>
        <taxon>Rathayibacter</taxon>
    </lineage>
</organism>
<evidence type="ECO:0000259" key="1">
    <source>
        <dbReference type="PROSITE" id="PS51459"/>
    </source>
</evidence>
<name>A0ABX5LDL4_9MICO</name>
<proteinExistence type="predicted"/>
<dbReference type="PROSITE" id="PS51459">
    <property type="entry name" value="FIDO"/>
    <property type="match status" value="1"/>
</dbReference>
<feature type="domain" description="Fido" evidence="1">
    <location>
        <begin position="154"/>
        <end position="296"/>
    </location>
</feature>
<reference evidence="2 3" key="1">
    <citation type="submission" date="2018-03" db="EMBL/GenBank/DDBJ databases">
        <title>Genomic Encyclopedia of Type Strains, Phase III (KMG-III): the genomes of soil and plant-associated and newly described type strains.</title>
        <authorList>
            <person name="Whitman W."/>
        </authorList>
    </citation>
    <scope>NUCLEOTIDE SEQUENCE [LARGE SCALE GENOMIC DNA]</scope>
    <source>
        <strain evidence="2 3">VKM Ac-1602</strain>
    </source>
</reference>
<sequence>MSKTGGGRGSNHYSIRGVGKIAAAPAPGREPEVVLSTTISDGTHWDNLLAQFPSYPGDVLAVPEPAWDDLSDLVARIAPKGRDRAVARYLACESRALFNDARLEGFAYTEPEIATLINGGHVAGHTLGEEAQVAGMKAASDLMLRRVEDGPLEPTKALSDDLHLQVALSLGLKSLAFRGDQRKQYAGPLVTLDYGERFRALDARVTPAVLDSGLRRIKQLDHPVLRAVTWAAFATYSQFYLEGNRRAGRYVMNAVVMSHGFDAILIPDRLKAEYQDALVESYRSGNVTSHIRFLLELYNDQ</sequence>
<dbReference type="EMBL" id="QGDV01000016">
    <property type="protein sequence ID" value="PWJ61549.1"/>
    <property type="molecule type" value="Genomic_DNA"/>
</dbReference>
<protein>
    <recommendedName>
        <fullName evidence="1">Fido domain-containing protein</fullName>
    </recommendedName>
</protein>